<sequence length="480" mass="54916">MSVDNTQSQISQANDTLPLVTARSLREPKRSTKPICKTPPPFSKLGSPAIITKRPQASPTTAIPTTRHLQASPTTALPHNLVRKRNVTSQTLQTCLTPVTTKTTQEEEHKYMEEEECALSPVLLVEENRRYSGSNFKLPFDDDFAIRGLKQNVKYCAEESFIRRLRKKSWMNTLDQFIKVAIFLLLFYTFFAVHFVIPFLELKLMPEYQKIVKGFNKAKNTFELCEHEGWLVQTKETVNSFNLETCDMMEKYASIVRYYKPSNYSRQKSLDCIDRVVVYKCVDPEVYNFADEKYNLTGINCAGTGNTSMYSLETHEHKVPQINLTEHANKTYKCVDPEVYNFADEKYNLTGINCAGTGNTSMYSLETHEHKVPQINLKEHANKIVPSSYFYSRCPICEVATRMMRYENGSQHSSSDLAPDNKCFHFIHQYKVGSPRSLGSCVHKMNVPCDLNGSPFLRNWGTSLAEQVLPRQIKMDVPVK</sequence>
<dbReference type="WBParaSite" id="JU765_v2.g214.t1">
    <property type="protein sequence ID" value="JU765_v2.g214.t1"/>
    <property type="gene ID" value="JU765_v2.g214"/>
</dbReference>
<proteinExistence type="predicted"/>
<name>A0AC34R039_9BILA</name>
<evidence type="ECO:0000313" key="1">
    <source>
        <dbReference type="Proteomes" id="UP000887576"/>
    </source>
</evidence>
<reference evidence="2" key="1">
    <citation type="submission" date="2022-11" db="UniProtKB">
        <authorList>
            <consortium name="WormBaseParasite"/>
        </authorList>
    </citation>
    <scope>IDENTIFICATION</scope>
</reference>
<protein>
    <submittedName>
        <fullName evidence="2">Uncharacterized protein</fullName>
    </submittedName>
</protein>
<dbReference type="Proteomes" id="UP000887576">
    <property type="component" value="Unplaced"/>
</dbReference>
<evidence type="ECO:0000313" key="2">
    <source>
        <dbReference type="WBParaSite" id="JU765_v2.g214.t1"/>
    </source>
</evidence>
<organism evidence="1 2">
    <name type="scientific">Panagrolaimus sp. JU765</name>
    <dbReference type="NCBI Taxonomy" id="591449"/>
    <lineage>
        <taxon>Eukaryota</taxon>
        <taxon>Metazoa</taxon>
        <taxon>Ecdysozoa</taxon>
        <taxon>Nematoda</taxon>
        <taxon>Chromadorea</taxon>
        <taxon>Rhabditida</taxon>
        <taxon>Tylenchina</taxon>
        <taxon>Panagrolaimomorpha</taxon>
        <taxon>Panagrolaimoidea</taxon>
        <taxon>Panagrolaimidae</taxon>
        <taxon>Panagrolaimus</taxon>
    </lineage>
</organism>
<accession>A0AC34R039</accession>